<organism evidence="14 15">
    <name type="scientific">Fusarium beomiforme</name>
    <dbReference type="NCBI Taxonomy" id="44412"/>
    <lineage>
        <taxon>Eukaryota</taxon>
        <taxon>Fungi</taxon>
        <taxon>Dikarya</taxon>
        <taxon>Ascomycota</taxon>
        <taxon>Pezizomycotina</taxon>
        <taxon>Sordariomycetes</taxon>
        <taxon>Hypocreomycetidae</taxon>
        <taxon>Hypocreales</taxon>
        <taxon>Nectriaceae</taxon>
        <taxon>Fusarium</taxon>
        <taxon>Fusarium burgessii species complex</taxon>
    </lineage>
</organism>
<dbReference type="OrthoDB" id="414175at2759"/>
<dbReference type="GO" id="GO:0016020">
    <property type="term" value="C:membrane"/>
    <property type="evidence" value="ECO:0007669"/>
    <property type="project" value="UniProtKB-SubCell"/>
</dbReference>
<keyword evidence="7 12" id="KW-0812">Transmembrane</keyword>
<dbReference type="EMBL" id="PVQB02000072">
    <property type="protein sequence ID" value="KAF4343933.1"/>
    <property type="molecule type" value="Genomic_DNA"/>
</dbReference>
<keyword evidence="9" id="KW-0735">Signal-anchor</keyword>
<reference evidence="14" key="1">
    <citation type="journal article" date="2017" name="Mycologia">
        <title>Fusarium algeriense, sp. nov., a novel toxigenic crown rot pathogen of durum wheat from Algeria is nested in the Fusarium burgessii species complex.</title>
        <authorList>
            <person name="Laraba I."/>
            <person name="Keddad A."/>
            <person name="Boureghda H."/>
            <person name="Abdallah N."/>
            <person name="Vaughan M.M."/>
            <person name="Proctor R.H."/>
            <person name="Busman M."/>
            <person name="O'Donnell K."/>
        </authorList>
    </citation>
    <scope>NUCLEOTIDE SEQUENCE</scope>
    <source>
        <strain evidence="14">NRRL 25174</strain>
    </source>
</reference>
<dbReference type="PANTHER" id="PTHR23033:SF47">
    <property type="entry name" value="APPLE DOMAIN-CONTAINING PROTEIN-RELATED"/>
    <property type="match status" value="1"/>
</dbReference>
<evidence type="ECO:0000256" key="6">
    <source>
        <dbReference type="ARBA" id="ARBA00022679"/>
    </source>
</evidence>
<dbReference type="InterPro" id="IPR026050">
    <property type="entry name" value="C1GALT1/C1GALT1_chp1"/>
</dbReference>
<reference evidence="14" key="2">
    <citation type="submission" date="2020-02" db="EMBL/GenBank/DDBJ databases">
        <title>Identification and distribution of gene clusters putatively required for synthesis of sphingolipid metabolism inhibitors in phylogenetically diverse species of the filamentous fungus Fusarium.</title>
        <authorList>
            <person name="Kim H.-S."/>
            <person name="Busman M."/>
            <person name="Brown D.W."/>
            <person name="Divon H."/>
            <person name="Uhlig S."/>
            <person name="Proctor R.H."/>
        </authorList>
    </citation>
    <scope>NUCLEOTIDE SEQUENCE</scope>
    <source>
        <strain evidence="14">NRRL 25174</strain>
    </source>
</reference>
<keyword evidence="15" id="KW-1185">Reference proteome</keyword>
<evidence type="ECO:0000256" key="11">
    <source>
        <dbReference type="ARBA" id="ARBA00023136"/>
    </source>
</evidence>
<comment type="subcellular location">
    <subcellularLocation>
        <location evidence="1">Membrane</location>
        <topology evidence="1">Single-pass type II membrane protein</topology>
    </subcellularLocation>
</comment>
<dbReference type="Proteomes" id="UP000730481">
    <property type="component" value="Unassembled WGS sequence"/>
</dbReference>
<evidence type="ECO:0000256" key="10">
    <source>
        <dbReference type="ARBA" id="ARBA00022989"/>
    </source>
</evidence>
<proteinExistence type="inferred from homology"/>
<evidence type="ECO:0000256" key="12">
    <source>
        <dbReference type="SAM" id="Phobius"/>
    </source>
</evidence>
<evidence type="ECO:0000256" key="9">
    <source>
        <dbReference type="ARBA" id="ARBA00022968"/>
    </source>
</evidence>
<dbReference type="Pfam" id="PF02434">
    <property type="entry name" value="Fringe"/>
    <property type="match status" value="1"/>
</dbReference>
<keyword evidence="6" id="KW-0808">Transferase</keyword>
<accession>A0A9P5E3X0</accession>
<evidence type="ECO:0000256" key="8">
    <source>
        <dbReference type="ARBA" id="ARBA00022741"/>
    </source>
</evidence>
<keyword evidence="11 12" id="KW-0472">Membrane</keyword>
<sequence>MFVTYKNNRVLPILVIAACLVLYYHLLDISVERFGAVGIRLSRPFAPVTEPRADNSLASVLAENSYYPRPTRPSSHEKLGASDILLILKTGGTSMYHRLLVHLVTSLSPERINSSNVVIYSDYAETIGNFTTIDVLANMTAATKSHPDFDVYHAVPQFVANNVYIERANIEGDHPGPVGGWVVDKYKFLPLMDHAGRNWPHVRWYVFMEDDAYLFLPNVLRYLSSFDWTAPHYLGSYAFMANVTFAHGGSGFALSRGAWEMSFGKNSRLVEDFSDYTRQHGCGDHILGHALREYGVRFGENRDDEKFIWGFNGVVHWKFGFSKENWCVPLLSWHKAHSRDVARYYELEKSWDNQKPLLHGDFFKRIIYPNLDKRREWWDNLSGLFEITSGNSNSPPALGSKYDVGLWVNAWKSVGSCEAACESWDECMQWSYTDDLCRLDDKLLMGSGDPGRIIWR</sequence>
<dbReference type="AlphaFoldDB" id="A0A9P5E3X0"/>
<keyword evidence="8" id="KW-0547">Nucleotide-binding</keyword>
<keyword evidence="5" id="KW-0328">Glycosyltransferase</keyword>
<comment type="similarity">
    <text evidence="3">Belongs to the glycosyltransferase 31 family. Beta3-Gal-T subfamily.</text>
</comment>
<name>A0A9P5E3X0_9HYPO</name>
<dbReference type="PANTHER" id="PTHR23033">
    <property type="entry name" value="BETA1,3-GALACTOSYLTRANSFERASE"/>
    <property type="match status" value="1"/>
</dbReference>
<evidence type="ECO:0000256" key="5">
    <source>
        <dbReference type="ARBA" id="ARBA00022676"/>
    </source>
</evidence>
<feature type="transmembrane region" description="Helical" evidence="12">
    <location>
        <begin position="9"/>
        <end position="27"/>
    </location>
</feature>
<evidence type="ECO:0000259" key="13">
    <source>
        <dbReference type="Pfam" id="PF02434"/>
    </source>
</evidence>
<comment type="caution">
    <text evidence="14">The sequence shown here is derived from an EMBL/GenBank/DDBJ whole genome shotgun (WGS) entry which is preliminary data.</text>
</comment>
<evidence type="ECO:0000313" key="15">
    <source>
        <dbReference type="Proteomes" id="UP000730481"/>
    </source>
</evidence>
<comment type="pathway">
    <text evidence="2">Protein modification; protein glycosylation.</text>
</comment>
<dbReference type="EC" id="2.4.1.122" evidence="4"/>
<gene>
    <name evidence="14" type="ORF">FBEOM_2090</name>
</gene>
<keyword evidence="10 12" id="KW-1133">Transmembrane helix</keyword>
<dbReference type="InterPro" id="IPR003378">
    <property type="entry name" value="Fringe-like_glycosylTrfase"/>
</dbReference>
<dbReference type="GO" id="GO:0000166">
    <property type="term" value="F:nucleotide binding"/>
    <property type="evidence" value="ECO:0007669"/>
    <property type="project" value="UniProtKB-KW"/>
</dbReference>
<evidence type="ECO:0000256" key="4">
    <source>
        <dbReference type="ARBA" id="ARBA00012557"/>
    </source>
</evidence>
<evidence type="ECO:0000256" key="1">
    <source>
        <dbReference type="ARBA" id="ARBA00004606"/>
    </source>
</evidence>
<feature type="domain" description="Fringe-like glycosyltransferase" evidence="13">
    <location>
        <begin position="202"/>
        <end position="261"/>
    </location>
</feature>
<evidence type="ECO:0000256" key="7">
    <source>
        <dbReference type="ARBA" id="ARBA00022692"/>
    </source>
</evidence>
<dbReference type="GO" id="GO:0016263">
    <property type="term" value="F:glycoprotein-N-acetylgalactosamine 3-beta-galactosyltransferase activity"/>
    <property type="evidence" value="ECO:0007669"/>
    <property type="project" value="UniProtKB-EC"/>
</dbReference>
<evidence type="ECO:0000256" key="2">
    <source>
        <dbReference type="ARBA" id="ARBA00004922"/>
    </source>
</evidence>
<evidence type="ECO:0000256" key="3">
    <source>
        <dbReference type="ARBA" id="ARBA00006462"/>
    </source>
</evidence>
<evidence type="ECO:0000313" key="14">
    <source>
        <dbReference type="EMBL" id="KAF4343933.1"/>
    </source>
</evidence>
<protein>
    <recommendedName>
        <fullName evidence="4">N-acetylgalactosaminide beta-1,3-galactosyltransferase</fullName>
        <ecNumber evidence="4">2.4.1.122</ecNumber>
    </recommendedName>
</protein>
<dbReference type="Gene3D" id="3.90.550.50">
    <property type="match status" value="1"/>
</dbReference>